<dbReference type="InterPro" id="IPR007387">
    <property type="entry name" value="TRAP_DctQ"/>
</dbReference>
<dbReference type="InterPro" id="IPR055348">
    <property type="entry name" value="DctQ"/>
</dbReference>
<evidence type="ECO:0000256" key="1">
    <source>
        <dbReference type="ARBA" id="ARBA00004429"/>
    </source>
</evidence>
<sequence>MRCRVCGLRRYDHLKECPDCSTPYPAPHPAISVLQKAEEVLLAVFLGLMVSLVLVQIVMRNFFSTGIMGGAEIVRHLVLWVAFLGAGVAAREGKHIRIDIAGRLLSPRFKCGADVLTGIFSVAVCAILAYASVNFILVDYDAQMSIPFFNLPVWVLEIIIPIGYLVITARFGLRTVRSLVWFIQGGNL</sequence>
<feature type="transmembrane region" description="Helical" evidence="8">
    <location>
        <begin position="40"/>
        <end position="58"/>
    </location>
</feature>
<reference evidence="10" key="1">
    <citation type="submission" date="2019-03" db="EMBL/GenBank/DDBJ databases">
        <authorList>
            <person name="Hao L."/>
        </authorList>
    </citation>
    <scope>NUCLEOTIDE SEQUENCE</scope>
</reference>
<feature type="domain" description="Tripartite ATP-independent periplasmic transporters DctQ component" evidence="9">
    <location>
        <begin position="49"/>
        <end position="178"/>
    </location>
</feature>
<dbReference type="Pfam" id="PF04290">
    <property type="entry name" value="DctQ"/>
    <property type="match status" value="1"/>
</dbReference>
<evidence type="ECO:0000256" key="2">
    <source>
        <dbReference type="ARBA" id="ARBA00022448"/>
    </source>
</evidence>
<protein>
    <submittedName>
        <fullName evidence="10">2,3-diketo-L-gulonate TRAP transporter small permease protein YiaM</fullName>
    </submittedName>
</protein>
<evidence type="ECO:0000256" key="7">
    <source>
        <dbReference type="ARBA" id="ARBA00023136"/>
    </source>
</evidence>
<proteinExistence type="predicted"/>
<keyword evidence="7 8" id="KW-0472">Membrane</keyword>
<dbReference type="PANTHER" id="PTHR35011:SF2">
    <property type="entry name" value="2,3-DIKETO-L-GULONATE TRAP TRANSPORTER SMALL PERMEASE PROTEIN YIAM"/>
    <property type="match status" value="1"/>
</dbReference>
<evidence type="ECO:0000256" key="4">
    <source>
        <dbReference type="ARBA" id="ARBA00022519"/>
    </source>
</evidence>
<dbReference type="AlphaFoldDB" id="A0A485LYJ0"/>
<accession>A0A485LYJ0</accession>
<keyword evidence="5 8" id="KW-0812">Transmembrane</keyword>
<keyword evidence="6 8" id="KW-1133">Transmembrane helix</keyword>
<gene>
    <name evidence="10" type="primary">yiaM</name>
    <name evidence="10" type="ORF">SCFA_190030</name>
</gene>
<feature type="transmembrane region" description="Helical" evidence="8">
    <location>
        <begin position="111"/>
        <end position="133"/>
    </location>
</feature>
<name>A0A485LYJ0_9ZZZZ</name>
<evidence type="ECO:0000256" key="3">
    <source>
        <dbReference type="ARBA" id="ARBA00022475"/>
    </source>
</evidence>
<dbReference type="GO" id="GO:0005886">
    <property type="term" value="C:plasma membrane"/>
    <property type="evidence" value="ECO:0007669"/>
    <property type="project" value="UniProtKB-SubCell"/>
</dbReference>
<keyword evidence="3" id="KW-1003">Cell membrane</keyword>
<keyword evidence="2" id="KW-0813">Transport</keyword>
<dbReference type="EMBL" id="CAADRM010000080">
    <property type="protein sequence ID" value="VFU13476.1"/>
    <property type="molecule type" value="Genomic_DNA"/>
</dbReference>
<evidence type="ECO:0000313" key="10">
    <source>
        <dbReference type="EMBL" id="VFU13476.1"/>
    </source>
</evidence>
<comment type="subcellular location">
    <subcellularLocation>
        <location evidence="1">Cell inner membrane</location>
        <topology evidence="1">Multi-pass membrane protein</topology>
    </subcellularLocation>
</comment>
<evidence type="ECO:0000256" key="5">
    <source>
        <dbReference type="ARBA" id="ARBA00022692"/>
    </source>
</evidence>
<dbReference type="GO" id="GO:0022857">
    <property type="term" value="F:transmembrane transporter activity"/>
    <property type="evidence" value="ECO:0007669"/>
    <property type="project" value="TreeGrafter"/>
</dbReference>
<dbReference type="GO" id="GO:0015740">
    <property type="term" value="P:C4-dicarboxylate transport"/>
    <property type="evidence" value="ECO:0007669"/>
    <property type="project" value="TreeGrafter"/>
</dbReference>
<organism evidence="10">
    <name type="scientific">anaerobic digester metagenome</name>
    <dbReference type="NCBI Taxonomy" id="1263854"/>
    <lineage>
        <taxon>unclassified sequences</taxon>
        <taxon>metagenomes</taxon>
        <taxon>ecological metagenomes</taxon>
    </lineage>
</organism>
<dbReference type="PANTHER" id="PTHR35011">
    <property type="entry name" value="2,3-DIKETO-L-GULONATE TRAP TRANSPORTER SMALL PERMEASE PROTEIN YIAM"/>
    <property type="match status" value="1"/>
</dbReference>
<feature type="transmembrane region" description="Helical" evidence="8">
    <location>
        <begin position="73"/>
        <end position="90"/>
    </location>
</feature>
<keyword evidence="4" id="KW-0997">Cell inner membrane</keyword>
<feature type="transmembrane region" description="Helical" evidence="8">
    <location>
        <begin position="153"/>
        <end position="173"/>
    </location>
</feature>
<evidence type="ECO:0000259" key="9">
    <source>
        <dbReference type="Pfam" id="PF04290"/>
    </source>
</evidence>
<evidence type="ECO:0000256" key="8">
    <source>
        <dbReference type="SAM" id="Phobius"/>
    </source>
</evidence>
<evidence type="ECO:0000256" key="6">
    <source>
        <dbReference type="ARBA" id="ARBA00022989"/>
    </source>
</evidence>